<dbReference type="AlphaFoldDB" id="A0AAE3ID11"/>
<organism evidence="3 5">
    <name type="scientific">Halapricum hydrolyticum</name>
    <dbReference type="NCBI Taxonomy" id="2979991"/>
    <lineage>
        <taxon>Archaea</taxon>
        <taxon>Methanobacteriati</taxon>
        <taxon>Methanobacteriota</taxon>
        <taxon>Stenosarchaea group</taxon>
        <taxon>Halobacteria</taxon>
        <taxon>Halobacteriales</taxon>
        <taxon>Haloarculaceae</taxon>
        <taxon>Halapricum</taxon>
    </lineage>
</organism>
<evidence type="ECO:0000313" key="3">
    <source>
        <dbReference type="EMBL" id="MCU4727932.1"/>
    </source>
</evidence>
<comment type="caution">
    <text evidence="3">The sequence shown here is derived from an EMBL/GenBank/DDBJ whole genome shotgun (WGS) entry which is preliminary data.</text>
</comment>
<feature type="region of interest" description="Disordered" evidence="1">
    <location>
        <begin position="120"/>
        <end position="158"/>
    </location>
</feature>
<dbReference type="RefSeq" id="WP_315909756.1">
    <property type="nucleotide sequence ID" value="NZ_JAOPKC010000018.1"/>
</dbReference>
<evidence type="ECO:0000256" key="1">
    <source>
        <dbReference type="SAM" id="MobiDB-lite"/>
    </source>
</evidence>
<evidence type="ECO:0000313" key="2">
    <source>
        <dbReference type="EMBL" id="MCU4719003.1"/>
    </source>
</evidence>
<dbReference type="EMBL" id="JAOPKC010000018">
    <property type="protein sequence ID" value="MCU4719003.1"/>
    <property type="molecule type" value="Genomic_DNA"/>
</dbReference>
<accession>A0AAE3ID11</accession>
<keyword evidence="4" id="KW-1185">Reference proteome</keyword>
<dbReference type="Proteomes" id="UP001208186">
    <property type="component" value="Unassembled WGS sequence"/>
</dbReference>
<dbReference type="Proteomes" id="UP001209746">
    <property type="component" value="Unassembled WGS sequence"/>
</dbReference>
<sequence>MTKRRKFLLGMGSLAAGGAAAIGSGAFSSVRAERSVSVSTATDADAMLAFDTADAENADYVQIDDGVVNIALTDSNGYEEDATGVNPDAITRIFDLFEIRNQGTQAVKVYVEPSSVPEEYQTFGGSGLTLDPQASDRPNGTDNDPTGSDTPYNNPSQIRDEISMTGLYAEYNDFPEENQYSKGSLVLEPGESFNFGLYINGGDVKDSLDINMTINAVADLVPDEYPGQGE</sequence>
<reference evidence="3" key="1">
    <citation type="submission" date="2023-02" db="EMBL/GenBank/DDBJ databases">
        <title>Enrichment on poylsaccharides allowed isolation of novel metabolic and taxonomic groups of Haloarchaea.</title>
        <authorList>
            <person name="Sorokin D.Y."/>
            <person name="Elcheninov A.G."/>
            <person name="Khizhniak T.V."/>
            <person name="Kolganova T.V."/>
            <person name="Kublanov I.V."/>
        </authorList>
    </citation>
    <scope>NUCLEOTIDE SEQUENCE</scope>
    <source>
        <strain evidence="2 4">HArc-curdl5-1</strain>
        <strain evidence="3">HArc-curdl7</strain>
    </source>
</reference>
<evidence type="ECO:0008006" key="6">
    <source>
        <dbReference type="Google" id="ProtNLM"/>
    </source>
</evidence>
<proteinExistence type="predicted"/>
<gene>
    <name evidence="3" type="ORF">OB914_13300</name>
    <name evidence="2" type="ORF">OB916_13185</name>
</gene>
<dbReference type="InterPro" id="IPR006311">
    <property type="entry name" value="TAT_signal"/>
</dbReference>
<evidence type="ECO:0000313" key="4">
    <source>
        <dbReference type="Proteomes" id="UP001208186"/>
    </source>
</evidence>
<dbReference type="PROSITE" id="PS51318">
    <property type="entry name" value="TAT"/>
    <property type="match status" value="1"/>
</dbReference>
<name>A0AAE3ID11_9EURY</name>
<dbReference type="EMBL" id="JAOPKD010000016">
    <property type="protein sequence ID" value="MCU4727932.1"/>
    <property type="molecule type" value="Genomic_DNA"/>
</dbReference>
<protein>
    <recommendedName>
        <fullName evidence="6">DUF1102 domain-containing protein</fullName>
    </recommendedName>
</protein>
<feature type="compositionally biased region" description="Polar residues" evidence="1">
    <location>
        <begin position="136"/>
        <end position="157"/>
    </location>
</feature>
<evidence type="ECO:0000313" key="5">
    <source>
        <dbReference type="Proteomes" id="UP001209746"/>
    </source>
</evidence>